<evidence type="ECO:0000256" key="6">
    <source>
        <dbReference type="ARBA" id="ARBA00022737"/>
    </source>
</evidence>
<dbReference type="GO" id="GO:0005516">
    <property type="term" value="F:calmodulin binding"/>
    <property type="evidence" value="ECO:0007669"/>
    <property type="project" value="UniProtKB-KW"/>
</dbReference>
<dbReference type="GO" id="GO:0007051">
    <property type="term" value="P:spindle organization"/>
    <property type="evidence" value="ECO:0007669"/>
    <property type="project" value="TreeGrafter"/>
</dbReference>
<evidence type="ECO:0000256" key="3">
    <source>
        <dbReference type="ARBA" id="ARBA00022490"/>
    </source>
</evidence>
<keyword evidence="11" id="KW-0131">Cell cycle</keyword>
<keyword evidence="4" id="KW-0597">Phosphoprotein</keyword>
<feature type="region of interest" description="Disordered" evidence="12">
    <location>
        <begin position="64"/>
        <end position="95"/>
    </location>
</feature>
<reference evidence="14" key="1">
    <citation type="submission" date="2019-03" db="EMBL/GenBank/DDBJ databases">
        <title>Long read genome sequence of the mycoparasitic Pythium oligandrum ATCC 38472 isolated from sugarbeet rhizosphere.</title>
        <authorList>
            <person name="Gaulin E."/>
        </authorList>
    </citation>
    <scope>NUCLEOTIDE SEQUENCE</scope>
    <source>
        <strain evidence="14">ATCC 38472_TT</strain>
    </source>
</reference>
<feature type="compositionally biased region" description="Basic and acidic residues" evidence="12">
    <location>
        <begin position="268"/>
        <end position="279"/>
    </location>
</feature>
<dbReference type="Pfam" id="PF00612">
    <property type="entry name" value="IQ"/>
    <property type="match status" value="4"/>
</dbReference>
<evidence type="ECO:0000256" key="11">
    <source>
        <dbReference type="ARBA" id="ARBA00023306"/>
    </source>
</evidence>
<evidence type="ECO:0000256" key="5">
    <source>
        <dbReference type="ARBA" id="ARBA00022618"/>
    </source>
</evidence>
<feature type="compositionally biased region" description="Polar residues" evidence="12">
    <location>
        <begin position="251"/>
        <end position="262"/>
    </location>
</feature>
<keyword evidence="10" id="KW-0539">Nucleus</keyword>
<dbReference type="InterPro" id="IPR031549">
    <property type="entry name" value="ASH"/>
</dbReference>
<dbReference type="GO" id="GO:0051301">
    <property type="term" value="P:cell division"/>
    <property type="evidence" value="ECO:0007669"/>
    <property type="project" value="UniProtKB-KW"/>
</dbReference>
<keyword evidence="6" id="KW-0677">Repeat</keyword>
<dbReference type="PROSITE" id="PS50096">
    <property type="entry name" value="IQ"/>
    <property type="match status" value="10"/>
</dbReference>
<dbReference type="InterPro" id="IPR001715">
    <property type="entry name" value="CH_dom"/>
</dbReference>
<dbReference type="InterPro" id="IPR013783">
    <property type="entry name" value="Ig-like_fold"/>
</dbReference>
<evidence type="ECO:0000256" key="7">
    <source>
        <dbReference type="ARBA" id="ARBA00022776"/>
    </source>
</evidence>
<accession>A0A8K1FN67</accession>
<organism evidence="14 15">
    <name type="scientific">Pythium oligandrum</name>
    <name type="common">Mycoparasitic fungus</name>
    <dbReference type="NCBI Taxonomy" id="41045"/>
    <lineage>
        <taxon>Eukaryota</taxon>
        <taxon>Sar</taxon>
        <taxon>Stramenopiles</taxon>
        <taxon>Oomycota</taxon>
        <taxon>Peronosporomycetes</taxon>
        <taxon>Pythiales</taxon>
        <taxon>Pythiaceae</taxon>
        <taxon>Pythium</taxon>
    </lineage>
</organism>
<evidence type="ECO:0000256" key="8">
    <source>
        <dbReference type="ARBA" id="ARBA00022860"/>
    </source>
</evidence>
<dbReference type="PROSITE" id="PS50021">
    <property type="entry name" value="CH"/>
    <property type="match status" value="2"/>
</dbReference>
<proteinExistence type="predicted"/>
<dbReference type="SMART" id="SM00015">
    <property type="entry name" value="IQ"/>
    <property type="match status" value="15"/>
</dbReference>
<gene>
    <name evidence="14" type="ORF">Poli38472_001217</name>
</gene>
<dbReference type="InterPro" id="IPR036872">
    <property type="entry name" value="CH_dom_sf"/>
</dbReference>
<evidence type="ECO:0000256" key="4">
    <source>
        <dbReference type="ARBA" id="ARBA00022553"/>
    </source>
</evidence>
<dbReference type="Gene3D" id="1.20.5.190">
    <property type="match status" value="4"/>
</dbReference>
<dbReference type="GO" id="GO:0005634">
    <property type="term" value="C:nucleus"/>
    <property type="evidence" value="ECO:0007669"/>
    <property type="project" value="UniProtKB-SubCell"/>
</dbReference>
<dbReference type="Gene3D" id="2.60.40.10">
    <property type="entry name" value="Immunoglobulins"/>
    <property type="match status" value="1"/>
</dbReference>
<evidence type="ECO:0000256" key="10">
    <source>
        <dbReference type="ARBA" id="ARBA00023242"/>
    </source>
</evidence>
<evidence type="ECO:0000313" key="15">
    <source>
        <dbReference type="Proteomes" id="UP000794436"/>
    </source>
</evidence>
<dbReference type="GO" id="GO:0000278">
    <property type="term" value="P:mitotic cell cycle"/>
    <property type="evidence" value="ECO:0007669"/>
    <property type="project" value="TreeGrafter"/>
</dbReference>
<feature type="region of interest" description="Disordered" evidence="12">
    <location>
        <begin position="244"/>
        <end position="294"/>
    </location>
</feature>
<dbReference type="Proteomes" id="UP000794436">
    <property type="component" value="Unassembled WGS sequence"/>
</dbReference>
<dbReference type="GO" id="GO:0005737">
    <property type="term" value="C:cytoplasm"/>
    <property type="evidence" value="ECO:0007669"/>
    <property type="project" value="UniProtKB-SubCell"/>
</dbReference>
<dbReference type="Pfam" id="PF00307">
    <property type="entry name" value="CH"/>
    <property type="match status" value="1"/>
</dbReference>
<evidence type="ECO:0000256" key="12">
    <source>
        <dbReference type="SAM" id="MobiDB-lite"/>
    </source>
</evidence>
<name>A0A8K1FN67_PYTOL</name>
<feature type="domain" description="Calponin-homology (CH)" evidence="13">
    <location>
        <begin position="603"/>
        <end position="766"/>
    </location>
</feature>
<dbReference type="CDD" id="cd21223">
    <property type="entry name" value="CH_ASPM_rpt1"/>
    <property type="match status" value="1"/>
</dbReference>
<evidence type="ECO:0000259" key="13">
    <source>
        <dbReference type="PROSITE" id="PS50021"/>
    </source>
</evidence>
<dbReference type="OrthoDB" id="2148418at2759"/>
<dbReference type="PANTHER" id="PTHR22706">
    <property type="entry name" value="ASSEMBLY FACTOR FOR SPINDLE MICROTUBULES"/>
    <property type="match status" value="1"/>
</dbReference>
<dbReference type="SUPFAM" id="SSF47576">
    <property type="entry name" value="Calponin-homology domain, CH-domain"/>
    <property type="match status" value="1"/>
</dbReference>
<dbReference type="InterPro" id="IPR051185">
    <property type="entry name" value="ASPM"/>
</dbReference>
<dbReference type="GO" id="GO:0000922">
    <property type="term" value="C:spindle pole"/>
    <property type="evidence" value="ECO:0007669"/>
    <property type="project" value="TreeGrafter"/>
</dbReference>
<keyword evidence="5" id="KW-0132">Cell division</keyword>
<dbReference type="PANTHER" id="PTHR22706:SF1">
    <property type="entry name" value="ASSEMBLY FACTOR FOR SPINDLE MICROTUBULES"/>
    <property type="match status" value="1"/>
</dbReference>
<comment type="caution">
    <text evidence="14">The sequence shown here is derived from an EMBL/GenBank/DDBJ whole genome shotgun (WGS) entry which is preliminary data.</text>
</comment>
<dbReference type="CDD" id="cd21224">
    <property type="entry name" value="CH_ASPM_rpt2"/>
    <property type="match status" value="1"/>
</dbReference>
<feature type="domain" description="Calponin-homology (CH)" evidence="13">
    <location>
        <begin position="820"/>
        <end position="944"/>
    </location>
</feature>
<protein>
    <recommendedName>
        <fullName evidence="13">Calponin-homology (CH) domain-containing protein</fullName>
    </recommendedName>
</protein>
<dbReference type="EMBL" id="SPLM01000001">
    <property type="protein sequence ID" value="TMW69061.1"/>
    <property type="molecule type" value="Genomic_DNA"/>
</dbReference>
<dbReference type="Gene3D" id="1.10.418.10">
    <property type="entry name" value="Calponin-like domain"/>
    <property type="match status" value="2"/>
</dbReference>
<sequence length="2084" mass="242645">MESSFSAASGKWGHRGAVDPFAADTKTNEFDDDLDRVVLGKENKAPSNRRMSFITTPVRVKTPSLGKRMRSGASPASARKTANAKMARMEHEAKNTERSLLAELRAVEKEEAKTVVVLNELDESCELAFGNVAVGARKTLQLVLSNPNESGNVRVKYDGYVMMSATREPVKPSNDQRFKCDLHVCAIPPQKTVTLRLTCEPQQQDLHQELVATMRFTVNDRYRLQCHVSGVGGPREGLRARLAAASRETKSAPTQRESQESTALAPIEDEKPVSRKRESLVMSPPRHPKTKKMRLEHNEDVKSNKAATGGFTGSWWEKRKMQLDEAWMERQEEGFTKWMNFVLVDSTGRGLGEGELEAPILTIDTSPRPGLGRRKRHRIDYSSLRVLAMKRMESSWSRAALDIYRSDEMREIGNNIRREIACGKLVVRRDRPAYADVGLQEELVTLLNNYHPVWLCLGLETVLGHRALAQEKCSLRAIMNSLMTPTQKRGKSKMPKIPRQLRRVILNHLIHDTAIAKRYRLVKNLKTPVDGNRRAAQPNKKISGREYFDSLMEEFAFKLFMLVMVLDRAAALRMEKFTHFPCLFRVLPAKKTVDDCDESKEIKQSQAVVVEFCRLFLSKEGRIDKHMRQLGYVVTHQQTPLDEVDLEVSNLAVDLRDGVRLAKLLEALTPCRGQPLSSFLRVPALSRLQKVHNVEICLHYLQETCGRDILESIRSSYSHGKSVRSSFTTLRSKQDVKILETMSKAVVDGHREKTLALLWKLISVFQLRSLINMTRLTKEVQNVKNRMSFRASEFYESSRISQAIIARSSTPDEENQGIDAEVSELLLEWCRAVCANYSIPVTDFTESFADGRALCYLLHYYHPMLLGRSEIRATTAEFADLNSTAESSISTALENERRHFTMVNERVKQLGEIPVLMPEYYDTSNPPDEKVVVTFVCYLQSRLIDSSREIHAAARLKRWWQSPKIRYLMRRKKNISARIIQRMWYTSSVKRLAIRRCRRLLSAARMLVRCARGWIWRLRFLKMRRAVVTLQRQWRKKNAVYFNPKSEKAAVAVQKWWRHQQFAEVAKVERKVLALQRKKSSRVIASTWRKHHHKKQVCLRARKQISAERIKNVLKLNVERNREERQARQRYQEKLMAQQPVCVSLRKQISAERIKSVLKLNVKRVHEERQARRRYRETLMTQQPACVRVRKIVSAERIKSVLKLNVERSREEREARRRYHDLLVAQQQETRLRMLAKDIDVRHVVRVQRAWRNYYARKCTHAAIRIQTTWRCVIQFHKLRVMRHFACVIQRATRAWLHRRQLEAVARYQQMLFEQELERRARVLRAKIELRAAVKLQNAWRLYAINGVQKQRDEAAVRIQRQVRMWLCQTRFSKMKASAVRIQSVYRGVYTRAKKVNFAAFKIKSRSIKRRVAKWKVQAWTGAMVKKRIDFKSAVSIQKTVRKVQARKKLRQAKTAATRIQALVRGSQSRRLKMDFYQVQGRLRRLRMLTAMWKIQNWVLAHKQQKLHDRAATVLQANVRMLLARKNFLIARLAAVKIQARVRGVLSRSTALNYSVFKWRMQCTQRRLAAWKISAWALDCLLFRKETHAAVLIQKTFRMARWRSSFIFAKAAAIKLQAIQRGRLSRRRVLNFAEYKFNMVKQNQHASAVKIQALVRGVQSRVYRHDHTAFRTHMDRVYTVCAAWKIQLWASRLHREYVSRKLAYSREQAALAIQQWWRGLQLQRVARLELEKLRSQKRFELMLTRRTDASAKIQAFWLGQHERKVFQKKRAALRNMKTYFAAVRIGEWALRHVISEKRAQRNYLRTVCRVQSWWRGMLVRLHHSPPNVTEKRKQLSTMTLIQESPRSARTDFEMNSPEVTMASFSAEPLTLGSRLEMALHLLLHGKRLQEMLFASHTIEVCTRYSRECAWKCVKMKISNTIFAAIRGLNRSRPHVELLHQLLLVLVNLTTYQRKESKNYTLPVNDDDEADPDDIRAVDALVDLLHIHRDMHHVFTLAGRVLRHYLMVLKPHTTQSNVFDQWSESHRRLGSLHELLYKKMQVAAWLKTPSTPSSKTPVTAMNITAKINPKTAVTIVAQVLKLLEL</sequence>
<keyword evidence="9" id="KW-0175">Coiled coil</keyword>
<evidence type="ECO:0000256" key="9">
    <source>
        <dbReference type="ARBA" id="ARBA00023054"/>
    </source>
</evidence>
<evidence type="ECO:0000313" key="14">
    <source>
        <dbReference type="EMBL" id="TMW69061.1"/>
    </source>
</evidence>
<dbReference type="InterPro" id="IPR000048">
    <property type="entry name" value="IQ_motif_EF-hand-BS"/>
</dbReference>
<evidence type="ECO:0000256" key="1">
    <source>
        <dbReference type="ARBA" id="ARBA00004123"/>
    </source>
</evidence>
<keyword evidence="7" id="KW-0498">Mitosis</keyword>
<comment type="subcellular location">
    <subcellularLocation>
        <location evidence="2">Cytoplasm</location>
    </subcellularLocation>
    <subcellularLocation>
        <location evidence="1">Nucleus</location>
    </subcellularLocation>
</comment>
<keyword evidence="8" id="KW-0112">Calmodulin-binding</keyword>
<dbReference type="Pfam" id="PF15780">
    <property type="entry name" value="ASH"/>
    <property type="match status" value="1"/>
</dbReference>
<evidence type="ECO:0000256" key="2">
    <source>
        <dbReference type="ARBA" id="ARBA00004496"/>
    </source>
</evidence>
<keyword evidence="3" id="KW-0963">Cytoplasm</keyword>
<dbReference type="GO" id="GO:0051295">
    <property type="term" value="P:establishment of meiotic spindle localization"/>
    <property type="evidence" value="ECO:0007669"/>
    <property type="project" value="TreeGrafter"/>
</dbReference>
<keyword evidence="15" id="KW-1185">Reference proteome</keyword>